<keyword evidence="6" id="KW-1185">Reference proteome</keyword>
<dbReference type="Proteomes" id="UP000237271">
    <property type="component" value="Unassembled WGS sequence"/>
</dbReference>
<keyword evidence="1" id="KW-0511">Multifunctional enzyme</keyword>
<sequence length="482" mass="54564">MKHKELDQPDLKEDPGSNLIVKPTEPSDPGRLDGDKADPRWIRAHRAFETLKSKIASTPILRHFDMDREAVVIVYASDWAILAALVQEYDQIYNPITFVSRTPVEKEVLALLRILDPGYNMLVGHRIRVLTRYSTLAWLFRSTGLQGRLGQWASLLSPWTLEIVKCVKGEEEILGIIAASITPRSMVDEALIHISPKKEPRRKIQSPILFDGSARVKRGGGAYSAILWKLPEWTVIQARSAYAEDLTVNEEQYHGLLLCLDLLSSVDHKRVVFCGDSNLVIRQVRGEIDCKAPGLTLLKQKALDRLKDWPDHELVHVKRDWNGSADSLTSAALQRQGAAEIESDECKQDLITLNRLGEVLVIKKADQVAQITAVVTQSSPRSTIRTTSDPQSLREEVVRDLRIDRIRQAQDEEAWISGLKKYLNGDLQDLTQQEVKSYANLAADYDLDHHDLLFYCPSTRPTDADRDKLMRLVIPETLYQDI</sequence>
<dbReference type="InterPro" id="IPR012337">
    <property type="entry name" value="RNaseH-like_sf"/>
</dbReference>
<proteinExistence type="predicted"/>
<name>A0A2P4YBE9_9STRA</name>
<dbReference type="PANTHER" id="PTHR37984:SF5">
    <property type="entry name" value="PROTEIN NYNRIN-LIKE"/>
    <property type="match status" value="1"/>
</dbReference>
<feature type="domain" description="Reverse transcriptase/retrotransposon-derived protein RNase H-like" evidence="4">
    <location>
        <begin position="45"/>
        <end position="107"/>
    </location>
</feature>
<dbReference type="InterPro" id="IPR041577">
    <property type="entry name" value="RT_RNaseH_2"/>
</dbReference>
<evidence type="ECO:0000256" key="2">
    <source>
        <dbReference type="SAM" id="MobiDB-lite"/>
    </source>
</evidence>
<reference evidence="5 6" key="1">
    <citation type="journal article" date="2017" name="Genome Biol. Evol.">
        <title>Phytophthora megakarya and P. palmivora, closely related causal agents of cacao black pod rot, underwent increases in genome sizes and gene numbers by different mechanisms.</title>
        <authorList>
            <person name="Ali S.S."/>
            <person name="Shao J."/>
            <person name="Lary D.J."/>
            <person name="Kronmiller B."/>
            <person name="Shen D."/>
            <person name="Strem M.D."/>
            <person name="Amoako-Attah I."/>
            <person name="Akrofi A.Y."/>
            <person name="Begoude B.A."/>
            <person name="Ten Hoopen G.M."/>
            <person name="Coulibaly K."/>
            <person name="Kebe B.I."/>
            <person name="Melnick R.L."/>
            <person name="Guiltinan M.J."/>
            <person name="Tyler B.M."/>
            <person name="Meinhardt L.W."/>
            <person name="Bailey B.A."/>
        </authorList>
    </citation>
    <scope>NUCLEOTIDE SEQUENCE [LARGE SCALE GENOMIC DNA]</scope>
    <source>
        <strain evidence="6">sbr112.9</strain>
    </source>
</reference>
<gene>
    <name evidence="5" type="ORF">PHPALM_7794</name>
</gene>
<feature type="compositionally biased region" description="Basic and acidic residues" evidence="2">
    <location>
        <begin position="28"/>
        <end position="37"/>
    </location>
</feature>
<dbReference type="PANTHER" id="PTHR37984">
    <property type="entry name" value="PROTEIN CBG26694"/>
    <property type="match status" value="1"/>
</dbReference>
<dbReference type="Gene3D" id="3.30.420.10">
    <property type="entry name" value="Ribonuclease H-like superfamily/Ribonuclease H"/>
    <property type="match status" value="1"/>
</dbReference>
<evidence type="ECO:0000256" key="1">
    <source>
        <dbReference type="ARBA" id="ARBA00023268"/>
    </source>
</evidence>
<evidence type="ECO:0000259" key="4">
    <source>
        <dbReference type="Pfam" id="PF17919"/>
    </source>
</evidence>
<feature type="region of interest" description="Disordered" evidence="2">
    <location>
        <begin position="1"/>
        <end position="37"/>
    </location>
</feature>
<keyword evidence="5" id="KW-0695">RNA-directed DNA polymerase</keyword>
<dbReference type="InterPro" id="IPR036397">
    <property type="entry name" value="RNaseH_sf"/>
</dbReference>
<dbReference type="InterPro" id="IPR002156">
    <property type="entry name" value="RNaseH_domain"/>
</dbReference>
<keyword evidence="5" id="KW-0808">Transferase</keyword>
<dbReference type="GO" id="GO:0003676">
    <property type="term" value="F:nucleic acid binding"/>
    <property type="evidence" value="ECO:0007669"/>
    <property type="project" value="InterPro"/>
</dbReference>
<protein>
    <submittedName>
        <fullName evidence="5">Reverse transcriptase</fullName>
    </submittedName>
</protein>
<organism evidence="5 6">
    <name type="scientific">Phytophthora palmivora</name>
    <dbReference type="NCBI Taxonomy" id="4796"/>
    <lineage>
        <taxon>Eukaryota</taxon>
        <taxon>Sar</taxon>
        <taxon>Stramenopiles</taxon>
        <taxon>Oomycota</taxon>
        <taxon>Peronosporomycetes</taxon>
        <taxon>Peronosporales</taxon>
        <taxon>Peronosporaceae</taxon>
        <taxon>Phytophthora</taxon>
    </lineage>
</organism>
<keyword evidence="5" id="KW-0548">Nucleotidyltransferase</keyword>
<dbReference type="EMBL" id="NCKW01004021">
    <property type="protein sequence ID" value="POM75143.1"/>
    <property type="molecule type" value="Genomic_DNA"/>
</dbReference>
<evidence type="ECO:0000313" key="5">
    <source>
        <dbReference type="EMBL" id="POM75143.1"/>
    </source>
</evidence>
<dbReference type="SUPFAM" id="SSF53098">
    <property type="entry name" value="Ribonuclease H-like"/>
    <property type="match status" value="1"/>
</dbReference>
<feature type="domain" description="RNase H type-1" evidence="3">
    <location>
        <begin position="210"/>
        <end position="330"/>
    </location>
</feature>
<evidence type="ECO:0000259" key="3">
    <source>
        <dbReference type="Pfam" id="PF13456"/>
    </source>
</evidence>
<dbReference type="Pfam" id="PF13456">
    <property type="entry name" value="RVT_3"/>
    <property type="match status" value="1"/>
</dbReference>
<dbReference type="OrthoDB" id="782197at2759"/>
<feature type="compositionally biased region" description="Basic and acidic residues" evidence="2">
    <location>
        <begin position="1"/>
        <end position="15"/>
    </location>
</feature>
<dbReference type="Pfam" id="PF17919">
    <property type="entry name" value="RT_RNaseH_2"/>
    <property type="match status" value="1"/>
</dbReference>
<evidence type="ECO:0000313" key="6">
    <source>
        <dbReference type="Proteomes" id="UP000237271"/>
    </source>
</evidence>
<dbReference type="InterPro" id="IPR050951">
    <property type="entry name" value="Retrovirus_Pol_polyprotein"/>
</dbReference>
<comment type="caution">
    <text evidence="5">The sequence shown here is derived from an EMBL/GenBank/DDBJ whole genome shotgun (WGS) entry which is preliminary data.</text>
</comment>
<accession>A0A2P4YBE9</accession>
<dbReference type="AlphaFoldDB" id="A0A2P4YBE9"/>
<dbReference type="GO" id="GO:0004523">
    <property type="term" value="F:RNA-DNA hybrid ribonuclease activity"/>
    <property type="evidence" value="ECO:0007669"/>
    <property type="project" value="InterPro"/>
</dbReference>
<dbReference type="GO" id="GO:0003964">
    <property type="term" value="F:RNA-directed DNA polymerase activity"/>
    <property type="evidence" value="ECO:0007669"/>
    <property type="project" value="UniProtKB-KW"/>
</dbReference>
<dbReference type="SUPFAM" id="SSF56672">
    <property type="entry name" value="DNA/RNA polymerases"/>
    <property type="match status" value="1"/>
</dbReference>
<dbReference type="InterPro" id="IPR043502">
    <property type="entry name" value="DNA/RNA_pol_sf"/>
</dbReference>